<organism evidence="1 2">
    <name type="scientific">Thiohalocapsa halophila</name>
    <dbReference type="NCBI Taxonomy" id="69359"/>
    <lineage>
        <taxon>Bacteria</taxon>
        <taxon>Pseudomonadati</taxon>
        <taxon>Pseudomonadota</taxon>
        <taxon>Gammaproteobacteria</taxon>
        <taxon>Chromatiales</taxon>
        <taxon>Chromatiaceae</taxon>
        <taxon>Thiohalocapsa</taxon>
    </lineage>
</organism>
<accession>A0ABS1CNH7</accession>
<evidence type="ECO:0008006" key="3">
    <source>
        <dbReference type="Google" id="ProtNLM"/>
    </source>
</evidence>
<sequence>MSATDTALVDGLAASSSPIRAPADAGVHLVHALVDVVAIFTPAVQVCVYRRPSLLRLQAALAQQAQAGALVGFRRVVDAGRPLPPLPLPERAIAAGAAQELGFLVEVFGELLGCPRIGLRLEVLDRAMCPRWHRDHNGIRLLCTWLGPGTQWLDDTASPVTDPALLPADAPPSGRAAPFDLVLLKGGLWQGNAGRGAIHRSPDPAGAARCLVALDALWD</sequence>
<proteinExistence type="predicted"/>
<keyword evidence="2" id="KW-1185">Reference proteome</keyword>
<protein>
    <recommendedName>
        <fullName evidence="3">DUF1826 domain-containing protein</fullName>
    </recommendedName>
</protein>
<dbReference type="Pfam" id="PF08856">
    <property type="entry name" value="DUF1826"/>
    <property type="match status" value="1"/>
</dbReference>
<gene>
    <name evidence="1" type="ORF">CKO31_22610</name>
</gene>
<dbReference type="RefSeq" id="WP_200242069.1">
    <property type="nucleotide sequence ID" value="NZ_NRRV01000089.1"/>
</dbReference>
<comment type="caution">
    <text evidence="1">The sequence shown here is derived from an EMBL/GenBank/DDBJ whole genome shotgun (WGS) entry which is preliminary data.</text>
</comment>
<evidence type="ECO:0000313" key="2">
    <source>
        <dbReference type="Proteomes" id="UP000748752"/>
    </source>
</evidence>
<dbReference type="EMBL" id="NRRV01000089">
    <property type="protein sequence ID" value="MBK1633487.1"/>
    <property type="molecule type" value="Genomic_DNA"/>
</dbReference>
<reference evidence="1 2" key="1">
    <citation type="journal article" date="2020" name="Microorganisms">
        <title>Osmotic Adaptation and Compatible Solute Biosynthesis of Phototrophic Bacteria as Revealed from Genome Analyses.</title>
        <authorList>
            <person name="Imhoff J.F."/>
            <person name="Rahn T."/>
            <person name="Kunzel S."/>
            <person name="Keller A."/>
            <person name="Neulinger S.C."/>
        </authorList>
    </citation>
    <scope>NUCLEOTIDE SEQUENCE [LARGE SCALE GENOMIC DNA]</scope>
    <source>
        <strain evidence="1 2">DSM 6210</strain>
    </source>
</reference>
<dbReference type="Proteomes" id="UP000748752">
    <property type="component" value="Unassembled WGS sequence"/>
</dbReference>
<name>A0ABS1CNH7_9GAMM</name>
<dbReference type="InterPro" id="IPR014955">
    <property type="entry name" value="DUF1826"/>
</dbReference>
<evidence type="ECO:0000313" key="1">
    <source>
        <dbReference type="EMBL" id="MBK1633487.1"/>
    </source>
</evidence>